<protein>
    <submittedName>
        <fullName evidence="2">Uncharacterized protein</fullName>
    </submittedName>
</protein>
<name>A0A8S4MWG8_OWEFU</name>
<evidence type="ECO:0000313" key="2">
    <source>
        <dbReference type="EMBL" id="CAH1772567.1"/>
    </source>
</evidence>
<sequence length="265" mass="29455">MDTEAPKSIESGDLSDTNTDKSKDVEKTVFVKLATDGEIDNPIAKDDTLQYTGRKAMEHMATELPAMEKWRLPSEADPDERRRTVGGAEAIYPSDKTGIETEFKKVWGGQTTGYWSGTVHDGAYSPQSQAWGARPKGDRYMPRTSTMITTPAELKLGTQERPVDREMKTHIHVMEDAINQNVTTINMMEGQVSNMEGHMSHIEGQVANMEGHMSNIGGEVTQIKDHIGTLSQTLKAEFKEEMNNLCQTLHMALQSSTSRPEPVLQ</sequence>
<accession>A0A8S4MWG8</accession>
<dbReference type="Proteomes" id="UP000749559">
    <property type="component" value="Unassembled WGS sequence"/>
</dbReference>
<keyword evidence="3" id="KW-1185">Reference proteome</keyword>
<organism evidence="2 3">
    <name type="scientific">Owenia fusiformis</name>
    <name type="common">Polychaete worm</name>
    <dbReference type="NCBI Taxonomy" id="6347"/>
    <lineage>
        <taxon>Eukaryota</taxon>
        <taxon>Metazoa</taxon>
        <taxon>Spiralia</taxon>
        <taxon>Lophotrochozoa</taxon>
        <taxon>Annelida</taxon>
        <taxon>Polychaeta</taxon>
        <taxon>Sedentaria</taxon>
        <taxon>Canalipalpata</taxon>
        <taxon>Sabellida</taxon>
        <taxon>Oweniida</taxon>
        <taxon>Oweniidae</taxon>
        <taxon>Owenia</taxon>
    </lineage>
</organism>
<feature type="non-terminal residue" evidence="2">
    <location>
        <position position="265"/>
    </location>
</feature>
<feature type="region of interest" description="Disordered" evidence="1">
    <location>
        <begin position="1"/>
        <end position="25"/>
    </location>
</feature>
<dbReference type="AlphaFoldDB" id="A0A8S4MWG8"/>
<dbReference type="OrthoDB" id="8190635at2759"/>
<evidence type="ECO:0000256" key="1">
    <source>
        <dbReference type="SAM" id="MobiDB-lite"/>
    </source>
</evidence>
<dbReference type="EMBL" id="CAIIXF020000001">
    <property type="protein sequence ID" value="CAH1772567.1"/>
    <property type="molecule type" value="Genomic_DNA"/>
</dbReference>
<evidence type="ECO:0000313" key="3">
    <source>
        <dbReference type="Proteomes" id="UP000749559"/>
    </source>
</evidence>
<comment type="caution">
    <text evidence="2">The sequence shown here is derived from an EMBL/GenBank/DDBJ whole genome shotgun (WGS) entry which is preliminary data.</text>
</comment>
<gene>
    <name evidence="2" type="ORF">OFUS_LOCUS310</name>
</gene>
<reference evidence="2" key="1">
    <citation type="submission" date="2022-03" db="EMBL/GenBank/DDBJ databases">
        <authorList>
            <person name="Martin C."/>
        </authorList>
    </citation>
    <scope>NUCLEOTIDE SEQUENCE</scope>
</reference>
<dbReference type="Gene3D" id="1.20.5.340">
    <property type="match status" value="1"/>
</dbReference>
<proteinExistence type="predicted"/>